<reference evidence="1 2" key="1">
    <citation type="submission" date="2020-07" db="EMBL/GenBank/DDBJ databases">
        <title>Genomic Encyclopedia of Archaeal and Bacterial Type Strains, Phase II (KMG-II): from individual species to whole genera.</title>
        <authorList>
            <person name="Goeker M."/>
        </authorList>
    </citation>
    <scope>NUCLEOTIDE SEQUENCE [LARGE SCALE GENOMIC DNA]</scope>
    <source>
        <strain evidence="1 2">DSM 21226</strain>
    </source>
</reference>
<keyword evidence="2" id="KW-1185">Reference proteome</keyword>
<sequence length="136" mass="14485">MTVTHAPHPSATTMETPVIDQATQAATRTPPEPLNPCDLLETLFQRAALTMSADELQHVANQAGELAYDISDRAAGVAERLGCLVFTDKGDRANGAFQSADQLPGLLWHFSDVFRHVAGLVSVSGSAEAMARRARG</sequence>
<dbReference type="Proteomes" id="UP000518288">
    <property type="component" value="Unassembled WGS sequence"/>
</dbReference>
<name>A0A7Y9UIE2_9BURK</name>
<dbReference type="AlphaFoldDB" id="A0A7Y9UIE2"/>
<evidence type="ECO:0000313" key="1">
    <source>
        <dbReference type="EMBL" id="NYG31635.1"/>
    </source>
</evidence>
<comment type="caution">
    <text evidence="1">The sequence shown here is derived from an EMBL/GenBank/DDBJ whole genome shotgun (WGS) entry which is preliminary data.</text>
</comment>
<dbReference type="RefSeq" id="WP_179632609.1">
    <property type="nucleotide sequence ID" value="NZ_JACCFH010000001.1"/>
</dbReference>
<accession>A0A7Y9UIE2</accession>
<organism evidence="1 2">
    <name type="scientific">Sphaerotilus montanus</name>
    <dbReference type="NCBI Taxonomy" id="522889"/>
    <lineage>
        <taxon>Bacteria</taxon>
        <taxon>Pseudomonadati</taxon>
        <taxon>Pseudomonadota</taxon>
        <taxon>Betaproteobacteria</taxon>
        <taxon>Burkholderiales</taxon>
        <taxon>Sphaerotilaceae</taxon>
        <taxon>Sphaerotilus</taxon>
    </lineage>
</organism>
<protein>
    <submittedName>
        <fullName evidence="1">Uncharacterized protein</fullName>
    </submittedName>
</protein>
<dbReference type="EMBL" id="JACCFH010000001">
    <property type="protein sequence ID" value="NYG31635.1"/>
    <property type="molecule type" value="Genomic_DNA"/>
</dbReference>
<gene>
    <name evidence="1" type="ORF">BDD16_000621</name>
</gene>
<proteinExistence type="predicted"/>
<evidence type="ECO:0000313" key="2">
    <source>
        <dbReference type="Proteomes" id="UP000518288"/>
    </source>
</evidence>